<sequence>MWSRAGALLPLLLACCLWAAEAQSERRQSIWEEPIGFSTKSRDACTMSVTGHSQYTRLRVACEGGRKPYWCEFVGKPQTCRPYNKNPRHYFVQLMWGFRKRSNACQGQRRLKPFMCRNAGDESQMVFASASFYPSRPGARPTRPQPRPAPTRRASARQGPLKTAQLPPARTTPGPTPPPATPPAEPAAKRMAQQYCWRSLQGVCAYVIGVFRRE</sequence>
<dbReference type="CTD" id="793049"/>
<keyword evidence="5" id="KW-1015">Disulfide bond</keyword>
<evidence type="ECO:0000313" key="9">
    <source>
        <dbReference type="Proteomes" id="UP000515150"/>
    </source>
</evidence>
<dbReference type="GO" id="GO:0019838">
    <property type="term" value="F:growth factor binding"/>
    <property type="evidence" value="ECO:0007669"/>
    <property type="project" value="UniProtKB-KW"/>
</dbReference>
<feature type="region of interest" description="Disordered" evidence="7">
    <location>
        <begin position="132"/>
        <end position="187"/>
    </location>
</feature>
<dbReference type="RefSeq" id="XP_029021918.1">
    <property type="nucleotide sequence ID" value="XM_029166085.3"/>
</dbReference>
<feature type="chain" id="PRO_5027784294" evidence="8">
    <location>
        <begin position="23"/>
        <end position="214"/>
    </location>
</feature>
<dbReference type="GO" id="GO:0005576">
    <property type="term" value="C:extracellular region"/>
    <property type="evidence" value="ECO:0007669"/>
    <property type="project" value="UniProtKB-SubCell"/>
</dbReference>
<reference evidence="10" key="1">
    <citation type="submission" date="2025-08" db="UniProtKB">
        <authorList>
            <consortium name="RefSeq"/>
        </authorList>
    </citation>
    <scope>IDENTIFICATION</scope>
</reference>
<comment type="similarity">
    <text evidence="2">Belongs to the fibroblast growth factor-binding protein family.</text>
</comment>
<proteinExistence type="inferred from homology"/>
<gene>
    <name evidence="10" type="primary">fgfbp2a</name>
</gene>
<evidence type="ECO:0000256" key="8">
    <source>
        <dbReference type="SAM" id="SignalP"/>
    </source>
</evidence>
<dbReference type="OrthoDB" id="8941648at2759"/>
<evidence type="ECO:0000256" key="2">
    <source>
        <dbReference type="ARBA" id="ARBA00008326"/>
    </source>
</evidence>
<accession>A0A6P7NVC4</accession>
<dbReference type="GeneID" id="114865062"/>
<dbReference type="Proteomes" id="UP000515150">
    <property type="component" value="Chromosome 10"/>
</dbReference>
<evidence type="ECO:0000256" key="7">
    <source>
        <dbReference type="SAM" id="MobiDB-lite"/>
    </source>
</evidence>
<protein>
    <submittedName>
        <fullName evidence="10">Fibroblast growth factor binding protein 2a</fullName>
    </submittedName>
</protein>
<keyword evidence="6" id="KW-0340">Growth factor binding</keyword>
<dbReference type="InterPro" id="IPR010510">
    <property type="entry name" value="FGF1-bd"/>
</dbReference>
<name>A0A6P7NVC4_BETSP</name>
<keyword evidence="4 8" id="KW-0732">Signal</keyword>
<dbReference type="PANTHER" id="PTHR15258:SF1">
    <property type="entry name" value="FIBROBLAST GROWTH FACTOR-BINDING PROTEIN 2"/>
    <property type="match status" value="1"/>
</dbReference>
<keyword evidence="3" id="KW-0964">Secreted</keyword>
<evidence type="ECO:0000256" key="5">
    <source>
        <dbReference type="ARBA" id="ARBA00023157"/>
    </source>
</evidence>
<dbReference type="PANTHER" id="PTHR15258">
    <property type="entry name" value="FGF BINDING PROTEIN-RELATED"/>
    <property type="match status" value="1"/>
</dbReference>
<evidence type="ECO:0000256" key="6">
    <source>
        <dbReference type="ARBA" id="ARBA00023183"/>
    </source>
</evidence>
<evidence type="ECO:0000256" key="1">
    <source>
        <dbReference type="ARBA" id="ARBA00004613"/>
    </source>
</evidence>
<evidence type="ECO:0000256" key="4">
    <source>
        <dbReference type="ARBA" id="ARBA00022729"/>
    </source>
</evidence>
<comment type="subcellular location">
    <subcellularLocation>
        <location evidence="1">Secreted</location>
    </subcellularLocation>
</comment>
<dbReference type="GO" id="GO:0007267">
    <property type="term" value="P:cell-cell signaling"/>
    <property type="evidence" value="ECO:0007669"/>
    <property type="project" value="TreeGrafter"/>
</dbReference>
<evidence type="ECO:0000313" key="10">
    <source>
        <dbReference type="RefSeq" id="XP_029021918.1"/>
    </source>
</evidence>
<dbReference type="Pfam" id="PF06473">
    <property type="entry name" value="FGF-BP1"/>
    <property type="match status" value="1"/>
</dbReference>
<evidence type="ECO:0000256" key="3">
    <source>
        <dbReference type="ARBA" id="ARBA00022525"/>
    </source>
</evidence>
<dbReference type="PROSITE" id="PS51257">
    <property type="entry name" value="PROKAR_LIPOPROTEIN"/>
    <property type="match status" value="1"/>
</dbReference>
<organism evidence="9 10">
    <name type="scientific">Betta splendens</name>
    <name type="common">Siamese fighting fish</name>
    <dbReference type="NCBI Taxonomy" id="158456"/>
    <lineage>
        <taxon>Eukaryota</taxon>
        <taxon>Metazoa</taxon>
        <taxon>Chordata</taxon>
        <taxon>Craniata</taxon>
        <taxon>Vertebrata</taxon>
        <taxon>Euteleostomi</taxon>
        <taxon>Actinopterygii</taxon>
        <taxon>Neopterygii</taxon>
        <taxon>Teleostei</taxon>
        <taxon>Neoteleostei</taxon>
        <taxon>Acanthomorphata</taxon>
        <taxon>Anabantaria</taxon>
        <taxon>Anabantiformes</taxon>
        <taxon>Anabantoidei</taxon>
        <taxon>Osphronemidae</taxon>
        <taxon>Betta</taxon>
    </lineage>
</organism>
<keyword evidence="9" id="KW-1185">Reference proteome</keyword>
<dbReference type="AlphaFoldDB" id="A0A6P7NVC4"/>
<feature type="signal peptide" evidence="8">
    <location>
        <begin position="1"/>
        <end position="22"/>
    </location>
</feature>
<dbReference type="InParanoid" id="A0A6P7NVC4"/>
<feature type="compositionally biased region" description="Pro residues" evidence="7">
    <location>
        <begin position="174"/>
        <end position="185"/>
    </location>
</feature>
<dbReference type="KEGG" id="bspl:114865062"/>